<comment type="caution">
    <text evidence="1">The sequence shown here is derived from an EMBL/GenBank/DDBJ whole genome shotgun (WGS) entry which is preliminary data.</text>
</comment>
<name>H1KZJ7_9EURY</name>
<evidence type="ECO:0000313" key="1">
    <source>
        <dbReference type="EMBL" id="EHP85890.1"/>
    </source>
</evidence>
<dbReference type="Proteomes" id="UP000003706">
    <property type="component" value="Unassembled WGS sequence"/>
</dbReference>
<dbReference type="STRING" id="647171.MetfoDRAFT_1220"/>
<dbReference type="EMBL" id="AGJL01000029">
    <property type="protein sequence ID" value="EHP85890.1"/>
    <property type="molecule type" value="Genomic_DNA"/>
</dbReference>
<protein>
    <submittedName>
        <fullName evidence="1">Uncharacterized protein</fullName>
    </submittedName>
</protein>
<dbReference type="RefSeq" id="WP_007044652.1">
    <property type="nucleotide sequence ID" value="NZ_AGJL01000029.1"/>
</dbReference>
<dbReference type="AlphaFoldDB" id="H1KZJ7"/>
<gene>
    <name evidence="1" type="ORF">MetfoDRAFT_1220</name>
</gene>
<reference evidence="1 2" key="1">
    <citation type="submission" date="2011-09" db="EMBL/GenBank/DDBJ databases">
        <title>The draft genome of Methanotorris formicicus Mc-S-70.</title>
        <authorList>
            <consortium name="US DOE Joint Genome Institute (JGI-PGF)"/>
            <person name="Lucas S."/>
            <person name="Han J."/>
            <person name="Lapidus A."/>
            <person name="Cheng J.-F."/>
            <person name="Goodwin L."/>
            <person name="Pitluck S."/>
            <person name="Peters L."/>
            <person name="Land M.L."/>
            <person name="Hauser L."/>
            <person name="Sieprawska-Lupa M."/>
            <person name="Takai K."/>
            <person name="Miyazaki J."/>
            <person name="Whitman W."/>
            <person name="Woyke T.J."/>
        </authorList>
    </citation>
    <scope>NUCLEOTIDE SEQUENCE [LARGE SCALE GENOMIC DNA]</scope>
    <source>
        <strain evidence="1 2">Mc-S-70</strain>
    </source>
</reference>
<accession>H1KZJ7</accession>
<keyword evidence="2" id="KW-1185">Reference proteome</keyword>
<proteinExistence type="predicted"/>
<dbReference type="OrthoDB" id="85793at2157"/>
<evidence type="ECO:0000313" key="2">
    <source>
        <dbReference type="Proteomes" id="UP000003706"/>
    </source>
</evidence>
<sequence length="306" mass="35926">MTYQNKKELVNLLYKKIWEIRESLNLESTPFEIVDVEVREENDKVFLSIYTLTRSDKSTVIGPGGWVVGKLREALKDKFDIITVGDYTDILVYKKRLNDRLEFFENNNLEFLKDVVYYLLKNKIPSKKEKVIVLVQCRHDLTILDMLNKVYDVYAITYDGGGVVLPPKTKQKIEEFIRSKGIKHKYIKEKLSREKMPDLIDKYPCGFIKDIIKEKAKFYNIKYVFLTCLDGDYKIEDGIYFINFLKVFPIKLKKNDYLDFCPLLIQSYKSKKSNKVKLIDEIVSDVYNGLKEPTEGAEEIMKVIRG</sequence>
<organism evidence="1 2">
    <name type="scientific">Methanotorris formicicus Mc-S-70</name>
    <dbReference type="NCBI Taxonomy" id="647171"/>
    <lineage>
        <taxon>Archaea</taxon>
        <taxon>Methanobacteriati</taxon>
        <taxon>Methanobacteriota</taxon>
        <taxon>Methanomada group</taxon>
        <taxon>Methanococci</taxon>
        <taxon>Methanococcales</taxon>
        <taxon>Methanocaldococcaceae</taxon>
        <taxon>Methanotorris</taxon>
    </lineage>
</organism>